<keyword evidence="1" id="KW-0472">Membrane</keyword>
<keyword evidence="3" id="KW-1185">Reference proteome</keyword>
<dbReference type="EMBL" id="JAFBCF010000001">
    <property type="protein sequence ID" value="MBM7798631.1"/>
    <property type="molecule type" value="Genomic_DNA"/>
</dbReference>
<sequence>MLASVGLKALYDQRRALLAWALSLVLMAAMYVAIWPSVRDQPSLSDFLDQMPEAMRSLFVSAGADMSTPEGYVQVELLSFMGPLLLIIYSVTAGAGAVAVEEDRHTLELMLANPVSRTRIVLEKFAAMTVGTFLLGAVMGGSLISEGLLVDMKLPIGPMLATMFHMTMLAMVFGTLALAIGAGTGHPGISRGLPAVVAVVAYVVNGLAPLVSWLKPWQRVSPFYQYVGHDPMRNGLSWSSLAVALATVVVLVVVAVLVFNRRDVAA</sequence>
<dbReference type="RefSeq" id="WP_204917152.1">
    <property type="nucleotide sequence ID" value="NZ_BAAAQP010000002.1"/>
</dbReference>
<name>A0ABS2RKD9_9ACTN</name>
<evidence type="ECO:0000256" key="1">
    <source>
        <dbReference type="SAM" id="Phobius"/>
    </source>
</evidence>
<dbReference type="PANTHER" id="PTHR37305:SF1">
    <property type="entry name" value="MEMBRANE PROTEIN"/>
    <property type="match status" value="1"/>
</dbReference>
<dbReference type="PANTHER" id="PTHR37305">
    <property type="entry name" value="INTEGRAL MEMBRANE PROTEIN-RELATED"/>
    <property type="match status" value="1"/>
</dbReference>
<feature type="transmembrane region" description="Helical" evidence="1">
    <location>
        <begin position="156"/>
        <end position="180"/>
    </location>
</feature>
<evidence type="ECO:0000313" key="3">
    <source>
        <dbReference type="Proteomes" id="UP000704762"/>
    </source>
</evidence>
<keyword evidence="1" id="KW-0812">Transmembrane</keyword>
<dbReference type="Proteomes" id="UP000704762">
    <property type="component" value="Unassembled WGS sequence"/>
</dbReference>
<organism evidence="2 3">
    <name type="scientific">Microlunatus panaciterrae</name>
    <dbReference type="NCBI Taxonomy" id="400768"/>
    <lineage>
        <taxon>Bacteria</taxon>
        <taxon>Bacillati</taxon>
        <taxon>Actinomycetota</taxon>
        <taxon>Actinomycetes</taxon>
        <taxon>Propionibacteriales</taxon>
        <taxon>Propionibacteriaceae</taxon>
        <taxon>Microlunatus</taxon>
    </lineage>
</organism>
<feature type="transmembrane region" description="Helical" evidence="1">
    <location>
        <begin position="77"/>
        <end position="100"/>
    </location>
</feature>
<gene>
    <name evidence="2" type="ORF">JOE57_001552</name>
</gene>
<feature type="transmembrane region" description="Helical" evidence="1">
    <location>
        <begin position="235"/>
        <end position="259"/>
    </location>
</feature>
<feature type="transmembrane region" description="Helical" evidence="1">
    <location>
        <begin position="121"/>
        <end position="144"/>
    </location>
</feature>
<evidence type="ECO:0000313" key="2">
    <source>
        <dbReference type="EMBL" id="MBM7798631.1"/>
    </source>
</evidence>
<feature type="transmembrane region" description="Helical" evidence="1">
    <location>
        <begin position="192"/>
        <end position="215"/>
    </location>
</feature>
<comment type="caution">
    <text evidence="2">The sequence shown here is derived from an EMBL/GenBank/DDBJ whole genome shotgun (WGS) entry which is preliminary data.</text>
</comment>
<reference evidence="2 3" key="1">
    <citation type="submission" date="2021-01" db="EMBL/GenBank/DDBJ databases">
        <title>Sequencing the genomes of 1000 actinobacteria strains.</title>
        <authorList>
            <person name="Klenk H.-P."/>
        </authorList>
    </citation>
    <scope>NUCLEOTIDE SEQUENCE [LARGE SCALE GENOMIC DNA]</scope>
    <source>
        <strain evidence="2 3">DSM 18662</strain>
    </source>
</reference>
<protein>
    <submittedName>
        <fullName evidence="2">ABC-2 type transport system permease protein</fullName>
    </submittedName>
</protein>
<proteinExistence type="predicted"/>
<dbReference type="Pfam" id="PF12679">
    <property type="entry name" value="ABC2_membrane_2"/>
    <property type="match status" value="1"/>
</dbReference>
<accession>A0ABS2RKD9</accession>
<keyword evidence="1" id="KW-1133">Transmembrane helix</keyword>
<feature type="transmembrane region" description="Helical" evidence="1">
    <location>
        <begin position="17"/>
        <end position="38"/>
    </location>
</feature>